<dbReference type="Proteomes" id="UP000221506">
    <property type="component" value="Segment"/>
</dbReference>
<proteinExistence type="predicted"/>
<reference evidence="1 2" key="1">
    <citation type="submission" date="2017-04" db="EMBL/GenBank/DDBJ databases">
        <title>Complete genome sequence and characterization of temperature-dependent bacteriophage phiA8-29 infecting Aeromonas.</title>
        <authorList>
            <person name="He Y."/>
            <person name="Yang H."/>
        </authorList>
    </citation>
    <scope>NUCLEOTIDE SEQUENCE [LARGE SCALE GENOMIC DNA]</scope>
</reference>
<gene>
    <name evidence="1" type="ORF">phiA829_184</name>
</gene>
<dbReference type="EMBL" id="KY914485">
    <property type="protein sequence ID" value="ARK08004.1"/>
    <property type="molecule type" value="Genomic_DNA"/>
</dbReference>
<evidence type="ECO:0000313" key="1">
    <source>
        <dbReference type="EMBL" id="ARK08004.1"/>
    </source>
</evidence>
<accession>A0A1W6DYK9</accession>
<name>A0A1W6DYK9_9CAUD</name>
<keyword evidence="2" id="KW-1185">Reference proteome</keyword>
<sequence length="180" mass="20262">MTERYYTGIGSRKAPLPVLKRAQELGKELALKGFIGRSGKAEGMDEAFMRGFGEAGVSSFVNYLPYSSFRESVLVPPGCVNVSSYPDHVWKEAVMIAREVYGKGWFEITPGARDLHTRNVFQVLGDDLKTPSEFVLYWAEPEGRNAVKGGTNTAFQVARLFRINRFPIQSLVFRQYSMHL</sequence>
<organism evidence="1 2">
    <name type="scientific">Aeromonas phage phiA8-29</name>
    <dbReference type="NCBI Taxonomy" id="1978922"/>
    <lineage>
        <taxon>Viruses</taxon>
        <taxon>Duplodnaviria</taxon>
        <taxon>Heunggongvirae</taxon>
        <taxon>Uroviricota</taxon>
        <taxon>Caudoviricetes</taxon>
        <taxon>Pantevenvirales</taxon>
        <taxon>Ackermannviridae</taxon>
        <taxon>Tedavirus</taxon>
        <taxon>Tedavirus A829</taxon>
    </lineage>
</organism>
<dbReference type="Gene3D" id="3.40.50.450">
    <property type="match status" value="1"/>
</dbReference>
<protein>
    <submittedName>
        <fullName evidence="1">Uncharacterized protein</fullName>
    </submittedName>
</protein>
<dbReference type="SUPFAM" id="SSF102405">
    <property type="entry name" value="MCP/YpsA-like"/>
    <property type="match status" value="1"/>
</dbReference>
<evidence type="ECO:0000313" key="2">
    <source>
        <dbReference type="Proteomes" id="UP000221506"/>
    </source>
</evidence>